<feature type="region of interest" description="Disordered" evidence="1">
    <location>
        <begin position="252"/>
        <end position="400"/>
    </location>
</feature>
<dbReference type="AlphaFoldDB" id="A0A368QRY7"/>
<feature type="compositionally biased region" description="Acidic residues" evidence="1">
    <location>
        <begin position="318"/>
        <end position="332"/>
    </location>
</feature>
<sequence length="400" mass="42678">MSKIKDFTPCWNACRIQPCAAPTDTSISCSRSWSGKAPTNAGIGCSVSVCSDSDSLIYEIDRLSMMARPDWAERWERTPLTKGTNSSKAARHSSPPAALGTGREAKRSTGTRGQRRSHRRESAAVRAASLASARPRIRRSTSSWRPLIRSTPSSPADGDPSRASSAWESMREIGGVYTQTQRSGCPLPVLAGRLPISTARDPAWALGRPAAPASASPPGLAGCLPLSTARRATPPGCSRPCLPSLGLAGRLRPSIPGRSAPPLDAPPSARGSSTPSEATTPITNPDVQIHGDEAATPITNPGVQIQGDEAATPITIPDDLEEDEEDDEDQEQDQLTGKRRKRSSRPALEMATSYGLAQVLPTRGDGRPSPRWCSAARRAGKGPARRTQRYQPLGRWVKTE</sequence>
<feature type="region of interest" description="Disordered" evidence="1">
    <location>
        <begin position="77"/>
        <end position="167"/>
    </location>
</feature>
<proteinExistence type="predicted"/>
<protein>
    <submittedName>
        <fullName evidence="2">Uncharacterized protein</fullName>
    </submittedName>
</protein>
<feature type="compositionally biased region" description="Basic residues" evidence="1">
    <location>
        <begin position="378"/>
        <end position="388"/>
    </location>
</feature>
<reference evidence="2" key="2">
    <citation type="submission" date="2015-07" db="EMBL/GenBank/DDBJ databases">
        <authorList>
            <person name="Noorani M."/>
        </authorList>
    </citation>
    <scope>NUCLEOTIDE SEQUENCE</scope>
    <source>
        <strain evidence="2">Yugu1</strain>
    </source>
</reference>
<reference evidence="2" key="1">
    <citation type="journal article" date="2012" name="Nat. Biotechnol.">
        <title>Reference genome sequence of the model plant Setaria.</title>
        <authorList>
            <person name="Bennetzen J.L."/>
            <person name="Schmutz J."/>
            <person name="Wang H."/>
            <person name="Percifield R."/>
            <person name="Hawkins J."/>
            <person name="Pontaroli A.C."/>
            <person name="Estep M."/>
            <person name="Feng L."/>
            <person name="Vaughn J.N."/>
            <person name="Grimwood J."/>
            <person name="Jenkins J."/>
            <person name="Barry K."/>
            <person name="Lindquist E."/>
            <person name="Hellsten U."/>
            <person name="Deshpande S."/>
            <person name="Wang X."/>
            <person name="Wu X."/>
            <person name="Mitros T."/>
            <person name="Triplett J."/>
            <person name="Yang X."/>
            <person name="Ye C.Y."/>
            <person name="Mauro-Herrera M."/>
            <person name="Wang L."/>
            <person name="Li P."/>
            <person name="Sharma M."/>
            <person name="Sharma R."/>
            <person name="Ronald P.C."/>
            <person name="Panaud O."/>
            <person name="Kellogg E.A."/>
            <person name="Brutnell T.P."/>
            <person name="Doust A.N."/>
            <person name="Tuskan G.A."/>
            <person name="Rokhsar D."/>
            <person name="Devos K.M."/>
        </authorList>
    </citation>
    <scope>NUCLEOTIDE SEQUENCE [LARGE SCALE GENOMIC DNA]</scope>
    <source>
        <strain evidence="2">Yugu1</strain>
    </source>
</reference>
<feature type="compositionally biased region" description="Low complexity" evidence="1">
    <location>
        <begin position="124"/>
        <end position="134"/>
    </location>
</feature>
<evidence type="ECO:0000313" key="2">
    <source>
        <dbReference type="EMBL" id="RCV20538.1"/>
    </source>
</evidence>
<dbReference type="EMBL" id="CM003531">
    <property type="protein sequence ID" value="RCV20538.1"/>
    <property type="molecule type" value="Genomic_DNA"/>
</dbReference>
<name>A0A368QRY7_SETIT</name>
<accession>A0A368QRY7</accession>
<organism evidence="2">
    <name type="scientific">Setaria italica</name>
    <name type="common">Foxtail millet</name>
    <name type="synonym">Panicum italicum</name>
    <dbReference type="NCBI Taxonomy" id="4555"/>
    <lineage>
        <taxon>Eukaryota</taxon>
        <taxon>Viridiplantae</taxon>
        <taxon>Streptophyta</taxon>
        <taxon>Embryophyta</taxon>
        <taxon>Tracheophyta</taxon>
        <taxon>Spermatophyta</taxon>
        <taxon>Magnoliopsida</taxon>
        <taxon>Liliopsida</taxon>
        <taxon>Poales</taxon>
        <taxon>Poaceae</taxon>
        <taxon>PACMAD clade</taxon>
        <taxon>Panicoideae</taxon>
        <taxon>Panicodae</taxon>
        <taxon>Paniceae</taxon>
        <taxon>Cenchrinae</taxon>
        <taxon>Setaria</taxon>
    </lineage>
</organism>
<evidence type="ECO:0000256" key="1">
    <source>
        <dbReference type="SAM" id="MobiDB-lite"/>
    </source>
</evidence>
<feature type="compositionally biased region" description="Polar residues" evidence="1">
    <location>
        <begin position="270"/>
        <end position="286"/>
    </location>
</feature>
<gene>
    <name evidence="2" type="ORF">SETIT_4G064100v2</name>
</gene>